<evidence type="ECO:0000313" key="13">
    <source>
        <dbReference type="Proteomes" id="UP000551758"/>
    </source>
</evidence>
<reference evidence="12 13" key="1">
    <citation type="journal article" date="2020" name="Mol. Biol. Evol.">
        <title>Interspecific Gene Flow and the Evolution of Specialization in Black and White Rhinoceros.</title>
        <authorList>
            <person name="Moodley Y."/>
            <person name="Westbury M.V."/>
            <person name="Russo I.M."/>
            <person name="Gopalakrishnan S."/>
            <person name="Rakotoarivelo A."/>
            <person name="Olsen R.A."/>
            <person name="Prost S."/>
            <person name="Tunstall T."/>
            <person name="Ryder O.A."/>
            <person name="Dalen L."/>
            <person name="Bruford M.W."/>
        </authorList>
    </citation>
    <scope>NUCLEOTIDE SEQUENCE [LARGE SCALE GENOMIC DNA]</scope>
    <source>
        <strain evidence="12">SBR-YM</strain>
        <tissue evidence="12">Skin</tissue>
    </source>
</reference>
<keyword evidence="6" id="KW-0325">Glycoprotein</keyword>
<dbReference type="GO" id="GO:0019228">
    <property type="term" value="P:neuronal action potential"/>
    <property type="evidence" value="ECO:0007669"/>
    <property type="project" value="TreeGrafter"/>
</dbReference>
<name>A0A7J7F1L0_DICBM</name>
<evidence type="ECO:0000256" key="4">
    <source>
        <dbReference type="ARBA" id="ARBA00022989"/>
    </source>
</evidence>
<evidence type="ECO:0000256" key="6">
    <source>
        <dbReference type="ARBA" id="ARBA00023180"/>
    </source>
</evidence>
<keyword evidence="2" id="KW-0597">Phosphoprotein</keyword>
<feature type="region of interest" description="Disordered" evidence="8">
    <location>
        <begin position="353"/>
        <end position="418"/>
    </location>
</feature>
<evidence type="ECO:0000259" key="11">
    <source>
        <dbReference type="Pfam" id="PF11933"/>
    </source>
</evidence>
<feature type="compositionally biased region" description="Basic and acidic residues" evidence="8">
    <location>
        <begin position="383"/>
        <end position="395"/>
    </location>
</feature>
<dbReference type="PANTHER" id="PTHR10037">
    <property type="entry name" value="VOLTAGE-GATED CATION CHANNEL CALCIUM AND SODIUM"/>
    <property type="match status" value="1"/>
</dbReference>
<feature type="region of interest" description="Disordered" evidence="8">
    <location>
        <begin position="499"/>
        <end position="547"/>
    </location>
</feature>
<dbReference type="FunFam" id="1.10.287.70:FF:000562">
    <property type="entry name" value="Uncharacterized protein"/>
    <property type="match status" value="1"/>
</dbReference>
<proteinExistence type="predicted"/>
<dbReference type="GO" id="GO:0086006">
    <property type="term" value="F:voltage-gated sodium channel activity involved in cardiac muscle cell action potential"/>
    <property type="evidence" value="ECO:0007669"/>
    <property type="project" value="TreeGrafter"/>
</dbReference>
<evidence type="ECO:0000256" key="8">
    <source>
        <dbReference type="SAM" id="MobiDB-lite"/>
    </source>
</evidence>
<accession>A0A7J7F1L0</accession>
<dbReference type="GO" id="GO:0060371">
    <property type="term" value="P:regulation of atrial cardiac muscle cell membrane depolarization"/>
    <property type="evidence" value="ECO:0007669"/>
    <property type="project" value="TreeGrafter"/>
</dbReference>
<dbReference type="InterPro" id="IPR024583">
    <property type="entry name" value="Na_trans_cytopl"/>
</dbReference>
<dbReference type="FunFam" id="1.20.120.350:FF:000005">
    <property type="entry name" value="Sodium channel protein"/>
    <property type="match status" value="1"/>
</dbReference>
<dbReference type="Gene3D" id="1.20.120.350">
    <property type="entry name" value="Voltage-gated potassium channels. Chain C"/>
    <property type="match status" value="2"/>
</dbReference>
<dbReference type="InterPro" id="IPR043203">
    <property type="entry name" value="VGCC_Ca_Na"/>
</dbReference>
<evidence type="ECO:0000256" key="7">
    <source>
        <dbReference type="SAM" id="Coils"/>
    </source>
</evidence>
<evidence type="ECO:0000256" key="9">
    <source>
        <dbReference type="SAM" id="Phobius"/>
    </source>
</evidence>
<dbReference type="PRINTS" id="PR01666">
    <property type="entry name" value="NACHANNEL5"/>
</dbReference>
<keyword evidence="5 9" id="KW-0472">Membrane</keyword>
<protein>
    <submittedName>
        <fullName evidence="12">Uncharacterized protein</fullName>
    </submittedName>
</protein>
<dbReference type="GO" id="GO:0002027">
    <property type="term" value="P:regulation of heart rate"/>
    <property type="evidence" value="ECO:0007669"/>
    <property type="project" value="TreeGrafter"/>
</dbReference>
<feature type="region of interest" description="Disordered" evidence="8">
    <location>
        <begin position="432"/>
        <end position="451"/>
    </location>
</feature>
<feature type="domain" description="Ion transport" evidence="10">
    <location>
        <begin position="123"/>
        <end position="314"/>
    </location>
</feature>
<dbReference type="Pfam" id="PF00520">
    <property type="entry name" value="Ion_trans"/>
    <property type="match status" value="2"/>
</dbReference>
<feature type="region of interest" description="Disordered" evidence="8">
    <location>
        <begin position="459"/>
        <end position="485"/>
    </location>
</feature>
<evidence type="ECO:0000256" key="3">
    <source>
        <dbReference type="ARBA" id="ARBA00022692"/>
    </source>
</evidence>
<dbReference type="PANTHER" id="PTHR10037:SF206">
    <property type="entry name" value="SODIUM CHANNEL PROTEIN TYPE 5 SUBUNIT ALPHA"/>
    <property type="match status" value="1"/>
</dbReference>
<feature type="transmembrane region" description="Helical" evidence="9">
    <location>
        <begin position="283"/>
        <end position="308"/>
    </location>
</feature>
<comment type="caution">
    <text evidence="12">The sequence shown here is derived from an EMBL/GenBank/DDBJ whole genome shotgun (WGS) entry which is preliminary data.</text>
</comment>
<dbReference type="Gene3D" id="1.10.287.70">
    <property type="match status" value="1"/>
</dbReference>
<keyword evidence="13" id="KW-1185">Reference proteome</keyword>
<dbReference type="InterPro" id="IPR008053">
    <property type="entry name" value="Na_channel_a5su"/>
</dbReference>
<organism evidence="12 13">
    <name type="scientific">Diceros bicornis minor</name>
    <name type="common">South-central black rhinoceros</name>
    <dbReference type="NCBI Taxonomy" id="77932"/>
    <lineage>
        <taxon>Eukaryota</taxon>
        <taxon>Metazoa</taxon>
        <taxon>Chordata</taxon>
        <taxon>Craniata</taxon>
        <taxon>Vertebrata</taxon>
        <taxon>Euteleostomi</taxon>
        <taxon>Mammalia</taxon>
        <taxon>Eutheria</taxon>
        <taxon>Laurasiatheria</taxon>
        <taxon>Perissodactyla</taxon>
        <taxon>Rhinocerotidae</taxon>
        <taxon>Diceros</taxon>
    </lineage>
</organism>
<dbReference type="GO" id="GO:0001518">
    <property type="term" value="C:voltage-gated sodium channel complex"/>
    <property type="evidence" value="ECO:0007669"/>
    <property type="project" value="InterPro"/>
</dbReference>
<evidence type="ECO:0000313" key="12">
    <source>
        <dbReference type="EMBL" id="KAF5921778.1"/>
    </source>
</evidence>
<dbReference type="InterPro" id="IPR005821">
    <property type="entry name" value="Ion_trans_dom"/>
</dbReference>
<comment type="subcellular location">
    <subcellularLocation>
        <location evidence="1">Membrane</location>
        <topology evidence="1">Multi-pass membrane protein</topology>
    </subcellularLocation>
</comment>
<keyword evidence="3 9" id="KW-0812">Transmembrane</keyword>
<evidence type="ECO:0000256" key="1">
    <source>
        <dbReference type="ARBA" id="ARBA00004141"/>
    </source>
</evidence>
<keyword evidence="4 9" id="KW-1133">Transmembrane helix</keyword>
<evidence type="ECO:0000256" key="5">
    <source>
        <dbReference type="ARBA" id="ARBA00023136"/>
    </source>
</evidence>
<evidence type="ECO:0000259" key="10">
    <source>
        <dbReference type="Pfam" id="PF00520"/>
    </source>
</evidence>
<feature type="domain" description="Voltage-gated Na+ ion channel cytoplasmic" evidence="11">
    <location>
        <begin position="400"/>
        <end position="559"/>
    </location>
</feature>
<sequence length="677" mass="75483">MLIMCTILTNCVFMAQHDPPPWTKYVEYIFTAIYTFESLVKILARGFCLHAFTFLRDPWNWLDFSVIIMAYTTEFVDLGNVSALRTFRVLRALKTISVISGENQTQPPPSGAGNLVPMGDPCSFSPGLKTIVGALIQSVKKLADVMVLTVFCLSVFALIGLQLFMGNLRHKCVRNFTELNGTNGSVEADGLVWESLDLYLNDPENYLLKNGTSDVLMCGNSSDAGTCPEGYRCLKAGENPDHGYTSFDSFAWAFLALFRLMTQDYWERLYQQTLRSAGKIYMIFFMLVIFLGSFYLVNLILAVVAMAYEEQNQATIAETEEKEKRFREAMEMLKKEHEALTIRGVDTVSRSSLEMSPLAPVTTHERRSKRRKRMSSGTEECGDDRFPKSDSEDGPRAMNRLSITHGLSRTSIKQRSSRGSIFTFRRRDLGSETDFADDENSTAGDSESHRTSLLVPWPLRRPSAQGQPSPATSGPGHALNGKRNSTVDCNGVVSLLGAGDAEATSPGSRLLRPMMLERPPDTTTPSEEPGRPQMLSPQAPYADGFEEPGERQRALSAVSVLTSVLEGAMSVFLPNIPTVVLACPSSLAVPPELEESHRKCPPCWKRFAQRYLIWECCPLWMSIKQKVKFMVMDPFADLAITMCIVINTLFMALEHYNMTTEFEEMLQVGNLVRAAGS</sequence>
<dbReference type="SUPFAM" id="SSF81324">
    <property type="entry name" value="Voltage-gated potassium channels"/>
    <property type="match status" value="1"/>
</dbReference>
<feature type="coiled-coil region" evidence="7">
    <location>
        <begin position="305"/>
        <end position="343"/>
    </location>
</feature>
<dbReference type="EMBL" id="JACDTQ010001582">
    <property type="protein sequence ID" value="KAF5921778.1"/>
    <property type="molecule type" value="Genomic_DNA"/>
</dbReference>
<dbReference type="AlphaFoldDB" id="A0A7J7F1L0"/>
<dbReference type="Pfam" id="PF11933">
    <property type="entry name" value="Na_trans_cytopl"/>
    <property type="match status" value="1"/>
</dbReference>
<evidence type="ECO:0000256" key="2">
    <source>
        <dbReference type="ARBA" id="ARBA00022553"/>
    </source>
</evidence>
<dbReference type="Proteomes" id="UP000551758">
    <property type="component" value="Unassembled WGS sequence"/>
</dbReference>
<gene>
    <name evidence="12" type="ORF">HPG69_012949</name>
</gene>
<feature type="compositionally biased region" description="Polar residues" evidence="8">
    <location>
        <begin position="401"/>
        <end position="418"/>
    </location>
</feature>
<keyword evidence="7" id="KW-0175">Coiled coil</keyword>
<dbReference type="InterPro" id="IPR027359">
    <property type="entry name" value="Volt_channel_dom_sf"/>
</dbReference>
<feature type="transmembrane region" description="Helical" evidence="9">
    <location>
        <begin position="145"/>
        <end position="165"/>
    </location>
</feature>
<feature type="domain" description="Ion transport" evidence="10">
    <location>
        <begin position="1"/>
        <end position="100"/>
    </location>
</feature>